<accession>F8NUV8</accession>
<dbReference type="AlphaFoldDB" id="F8NUV8"/>
<feature type="region of interest" description="Disordered" evidence="1">
    <location>
        <begin position="135"/>
        <end position="176"/>
    </location>
</feature>
<evidence type="ECO:0000313" key="2">
    <source>
        <dbReference type="EMBL" id="EGO25273.1"/>
    </source>
</evidence>
<feature type="compositionally biased region" description="Polar residues" evidence="1">
    <location>
        <begin position="138"/>
        <end position="147"/>
    </location>
</feature>
<name>F8NUV8_SERL9</name>
<dbReference type="RefSeq" id="XP_007317395.1">
    <property type="nucleotide sequence ID" value="XM_007317333.1"/>
</dbReference>
<gene>
    <name evidence="2" type="ORF">SERLADRAFT_437033</name>
</gene>
<feature type="region of interest" description="Disordered" evidence="1">
    <location>
        <begin position="1"/>
        <end position="32"/>
    </location>
</feature>
<dbReference type="KEGG" id="sla:SERLADRAFT_437033"/>
<proteinExistence type="predicted"/>
<dbReference type="GeneID" id="18814793"/>
<dbReference type="Proteomes" id="UP000008064">
    <property type="component" value="Unassembled WGS sequence"/>
</dbReference>
<sequence>MNVENKCKDAQDEYEHSRLNDPTDSACHEHTSGGMNEFGESMSDNETHDVFDGKFDCLAALESSVVESEQTENLNEALLAVEKAGLIDTFPVPPKHTPQYPAPSIVSSHDLLQIWLQAQLMKDLKRQKRPVSILDNANGISDANQPPASKKLRTEREAFTHLNLVQPTAESNEEQE</sequence>
<dbReference type="EMBL" id="GL945433">
    <property type="protein sequence ID" value="EGO25273.1"/>
    <property type="molecule type" value="Genomic_DNA"/>
</dbReference>
<feature type="compositionally biased region" description="Basic and acidic residues" evidence="1">
    <location>
        <begin position="1"/>
        <end position="31"/>
    </location>
</feature>
<organism>
    <name type="scientific">Serpula lacrymans var. lacrymans (strain S7.9)</name>
    <name type="common">Dry rot fungus</name>
    <dbReference type="NCBI Taxonomy" id="578457"/>
    <lineage>
        <taxon>Eukaryota</taxon>
        <taxon>Fungi</taxon>
        <taxon>Dikarya</taxon>
        <taxon>Basidiomycota</taxon>
        <taxon>Agaricomycotina</taxon>
        <taxon>Agaricomycetes</taxon>
        <taxon>Agaricomycetidae</taxon>
        <taxon>Boletales</taxon>
        <taxon>Coniophorineae</taxon>
        <taxon>Serpulaceae</taxon>
        <taxon>Serpula</taxon>
    </lineage>
</organism>
<evidence type="ECO:0000256" key="1">
    <source>
        <dbReference type="SAM" id="MobiDB-lite"/>
    </source>
</evidence>
<protein>
    <submittedName>
        <fullName evidence="2">Uncharacterized protein</fullName>
    </submittedName>
</protein>
<reference evidence="2" key="1">
    <citation type="submission" date="2011-04" db="EMBL/GenBank/DDBJ databases">
        <title>Evolution of plant cell wall degrading machinery underlies the functional diversity of forest fungi.</title>
        <authorList>
            <consortium name="US DOE Joint Genome Institute (JGI-PGF)"/>
            <person name="Eastwood D.C."/>
            <person name="Floudas D."/>
            <person name="Binder M."/>
            <person name="Majcherczyk A."/>
            <person name="Schneider P."/>
            <person name="Aerts A."/>
            <person name="Asiegbu F.O."/>
            <person name="Baker S.E."/>
            <person name="Barry K."/>
            <person name="Bendiksby M."/>
            <person name="Blumentritt M."/>
            <person name="Coutinho P.M."/>
            <person name="Cullen D."/>
            <person name="Cullen D."/>
            <person name="Gathman A."/>
            <person name="Goodell B."/>
            <person name="Henrissat B."/>
            <person name="Ihrmark K."/>
            <person name="Kauserud H."/>
            <person name="Kohler A."/>
            <person name="LaButti K."/>
            <person name="Lapidus A."/>
            <person name="Lavin J.L."/>
            <person name="Lee Y.-H."/>
            <person name="Lindquist E."/>
            <person name="Lilly W."/>
            <person name="Lucas S."/>
            <person name="Morin E."/>
            <person name="Murat C."/>
            <person name="Oguiza J.A."/>
            <person name="Park J."/>
            <person name="Pisabarro A.G."/>
            <person name="Riley R."/>
            <person name="Rosling A."/>
            <person name="Salamov A."/>
            <person name="Schmidt O."/>
            <person name="Schmutz J."/>
            <person name="Skrede I."/>
            <person name="Stenlid J."/>
            <person name="Wiebenga A."/>
            <person name="Xie X."/>
            <person name="Kues U."/>
            <person name="Hibbett D.S."/>
            <person name="Hoffmeister D."/>
            <person name="Hogberg N."/>
            <person name="Martin F."/>
            <person name="Grigoriev I.V."/>
            <person name="Watkinson S.C."/>
        </authorList>
    </citation>
    <scope>NUCLEOTIDE SEQUENCE</scope>
    <source>
        <strain evidence="2">S7.9</strain>
    </source>
</reference>
<dbReference type="HOGENOM" id="CLU_1526081_0_0_1"/>